<sequence>MYNTIIRTTLLAITFLFAAAYTTVDNKTADATSWEIDKAHSAINFTINHFFTPVDGTFRDYSATVNFDPANLEESRIDVTIPVSGIDTRNERRDNHLMSEDFFNAAQWPNIRFVSSEIVEDGEGGFIAKGEMTIRDITRDFELPFELLGVMDHPMQENTRVAGIRASAELMRNDYGVGTGDWAATAVVGNQVNIQLNLELTTAI</sequence>
<organism evidence="3 4">
    <name type="scientific">Rhodohalobacter mucosus</name>
    <dbReference type="NCBI Taxonomy" id="2079485"/>
    <lineage>
        <taxon>Bacteria</taxon>
        <taxon>Pseudomonadati</taxon>
        <taxon>Balneolota</taxon>
        <taxon>Balneolia</taxon>
        <taxon>Balneolales</taxon>
        <taxon>Balneolaceae</taxon>
        <taxon>Rhodohalobacter</taxon>
    </lineage>
</organism>
<accession>A0A316TM38</accession>
<feature type="domain" description="Lipid/polyisoprenoid-binding YceI-like" evidence="2">
    <location>
        <begin position="33"/>
        <end position="201"/>
    </location>
</feature>
<proteinExistence type="predicted"/>
<dbReference type="InterPro" id="IPR036761">
    <property type="entry name" value="TTHA0802/YceI-like_sf"/>
</dbReference>
<feature type="signal peptide" evidence="1">
    <location>
        <begin position="1"/>
        <end position="18"/>
    </location>
</feature>
<dbReference type="RefSeq" id="WP_109647674.1">
    <property type="nucleotide sequence ID" value="NZ_QGGB01000009.1"/>
</dbReference>
<evidence type="ECO:0000313" key="4">
    <source>
        <dbReference type="Proteomes" id="UP000245533"/>
    </source>
</evidence>
<dbReference type="Pfam" id="PF04264">
    <property type="entry name" value="YceI"/>
    <property type="match status" value="1"/>
</dbReference>
<dbReference type="Gene3D" id="2.40.128.110">
    <property type="entry name" value="Lipid/polyisoprenoid-binding, YceI-like"/>
    <property type="match status" value="1"/>
</dbReference>
<dbReference type="SUPFAM" id="SSF101874">
    <property type="entry name" value="YceI-like"/>
    <property type="match status" value="1"/>
</dbReference>
<dbReference type="PANTHER" id="PTHR34406">
    <property type="entry name" value="PROTEIN YCEI"/>
    <property type="match status" value="1"/>
</dbReference>
<evidence type="ECO:0000313" key="3">
    <source>
        <dbReference type="EMBL" id="PWN05647.1"/>
    </source>
</evidence>
<feature type="chain" id="PRO_5016462227" evidence="1">
    <location>
        <begin position="19"/>
        <end position="204"/>
    </location>
</feature>
<dbReference type="PANTHER" id="PTHR34406:SF1">
    <property type="entry name" value="PROTEIN YCEI"/>
    <property type="match status" value="1"/>
</dbReference>
<name>A0A316TM38_9BACT</name>
<reference evidence="3 4" key="1">
    <citation type="submission" date="2018-05" db="EMBL/GenBank/DDBJ databases">
        <title>Rhodohalobacter halophilus gen. nov., sp. nov., a moderately halophilic member of the family Balneolaceae.</title>
        <authorList>
            <person name="Liu Z.-W."/>
        </authorList>
    </citation>
    <scope>NUCLEOTIDE SEQUENCE [LARGE SCALE GENOMIC DNA]</scope>
    <source>
        <strain evidence="3 4">8A47</strain>
    </source>
</reference>
<dbReference type="OrthoDB" id="9811006at2"/>
<dbReference type="Proteomes" id="UP000245533">
    <property type="component" value="Unassembled WGS sequence"/>
</dbReference>
<protein>
    <submittedName>
        <fullName evidence="3">Polyisoprenoid-binding protein</fullName>
    </submittedName>
</protein>
<dbReference type="InterPro" id="IPR007372">
    <property type="entry name" value="Lipid/polyisoprenoid-bd_YceI"/>
</dbReference>
<keyword evidence="4" id="KW-1185">Reference proteome</keyword>
<dbReference type="AlphaFoldDB" id="A0A316TM38"/>
<dbReference type="EMBL" id="QGGB01000009">
    <property type="protein sequence ID" value="PWN05647.1"/>
    <property type="molecule type" value="Genomic_DNA"/>
</dbReference>
<keyword evidence="1" id="KW-0732">Signal</keyword>
<evidence type="ECO:0000256" key="1">
    <source>
        <dbReference type="SAM" id="SignalP"/>
    </source>
</evidence>
<gene>
    <name evidence="3" type="ORF">DDZ15_13705</name>
</gene>
<dbReference type="SMART" id="SM00867">
    <property type="entry name" value="YceI"/>
    <property type="match status" value="1"/>
</dbReference>
<comment type="caution">
    <text evidence="3">The sequence shown here is derived from an EMBL/GenBank/DDBJ whole genome shotgun (WGS) entry which is preliminary data.</text>
</comment>
<evidence type="ECO:0000259" key="2">
    <source>
        <dbReference type="SMART" id="SM00867"/>
    </source>
</evidence>